<accession>A0A9P3H764</accession>
<feature type="region of interest" description="Disordered" evidence="1">
    <location>
        <begin position="189"/>
        <end position="212"/>
    </location>
</feature>
<evidence type="ECO:0000313" key="2">
    <source>
        <dbReference type="EMBL" id="GJJ71307.1"/>
    </source>
</evidence>
<evidence type="ECO:0000256" key="1">
    <source>
        <dbReference type="SAM" id="MobiDB-lite"/>
    </source>
</evidence>
<sequence length="550" mass="62823">MPRLRTKIKHLLILLFLGYGYSVWLLHKSAKKPARHVSSKFSVQPREADPTLKKFIKKLPLKERFEIERRHIGYNLKLDQKDAFDFSSCGMWPAQYLKNKQNQAPKSNNQAGQQIAADYSTRRMIVHSCGGAGREDEDGILIQEEPCGQISDRLLSTVSLFVYGLLTDREFFIDWHGHPLRSLLRTPFMNLSPPPDPPSPKDAKKASNGQSWDPVSVSLQDWEAEELDATFRIQSTSVYLDTRKSVLRGESYGPQSQQQPSQHVVRTRDQIMTAPQLRVQLNRGLAQRFLTDPSYADQLESIGLRQHNAYECVLSFLFRPTQSIQEMIHQYRAVFKTPGVVTVGIHLPSRIEHVHSLQRSQKSRLDLADFEQSIPCAQELSQAISKKNQSPGIRFLYVILTDTEHIRQQVQDQYGQHLDLIFPPLSYQLHQLSLQGNNEDENDKFKRRDVTYQHGDGQEYHENENEESTLLQSYLFSETDYQIVTATGFSKLALFRKGVAGRRTAVLMPSNDEAELFKEGSKNGIRLPKCSRLEDAIAPWDLIASFGSLG</sequence>
<dbReference type="OrthoDB" id="428346at2759"/>
<reference evidence="2" key="2">
    <citation type="journal article" date="2022" name="Microbiol. Resour. Announc.">
        <title>Whole-Genome Sequence of Entomortierella parvispora E1425, a Mucoromycotan Fungus Associated with Burkholderiaceae-Related Endosymbiotic Bacteria.</title>
        <authorList>
            <person name="Herlambang A."/>
            <person name="Guo Y."/>
            <person name="Takashima Y."/>
            <person name="Narisawa K."/>
            <person name="Ohta H."/>
            <person name="Nishizawa T."/>
        </authorList>
    </citation>
    <scope>NUCLEOTIDE SEQUENCE</scope>
    <source>
        <strain evidence="2">E1425</strain>
    </source>
</reference>
<dbReference type="Proteomes" id="UP000827284">
    <property type="component" value="Unassembled WGS sequence"/>
</dbReference>
<dbReference type="EMBL" id="BQFW01000005">
    <property type="protein sequence ID" value="GJJ71307.1"/>
    <property type="molecule type" value="Genomic_DNA"/>
</dbReference>
<organism evidence="2 3">
    <name type="scientific">Entomortierella parvispora</name>
    <dbReference type="NCBI Taxonomy" id="205924"/>
    <lineage>
        <taxon>Eukaryota</taxon>
        <taxon>Fungi</taxon>
        <taxon>Fungi incertae sedis</taxon>
        <taxon>Mucoromycota</taxon>
        <taxon>Mortierellomycotina</taxon>
        <taxon>Mortierellomycetes</taxon>
        <taxon>Mortierellales</taxon>
        <taxon>Mortierellaceae</taxon>
        <taxon>Entomortierella</taxon>
    </lineage>
</organism>
<gene>
    <name evidence="2" type="ORF">EMPS_03657</name>
</gene>
<dbReference type="AlphaFoldDB" id="A0A9P3H764"/>
<comment type="caution">
    <text evidence="2">The sequence shown here is derived from an EMBL/GenBank/DDBJ whole genome shotgun (WGS) entry which is preliminary data.</text>
</comment>
<proteinExistence type="predicted"/>
<name>A0A9P3H764_9FUNG</name>
<reference evidence="2" key="1">
    <citation type="submission" date="2021-11" db="EMBL/GenBank/DDBJ databases">
        <authorList>
            <person name="Herlambang A."/>
            <person name="Guo Y."/>
            <person name="Takashima Y."/>
            <person name="Nishizawa T."/>
        </authorList>
    </citation>
    <scope>NUCLEOTIDE SEQUENCE</scope>
    <source>
        <strain evidence="2">E1425</strain>
    </source>
</reference>
<keyword evidence="3" id="KW-1185">Reference proteome</keyword>
<evidence type="ECO:0000313" key="3">
    <source>
        <dbReference type="Proteomes" id="UP000827284"/>
    </source>
</evidence>
<protein>
    <submittedName>
        <fullName evidence="2">Uncharacterized protein</fullName>
    </submittedName>
</protein>